<dbReference type="PANTHER" id="PTHR20922">
    <property type="entry name" value="DNL-TYPE ZINC FINGER PROTEIN"/>
    <property type="match status" value="1"/>
</dbReference>
<evidence type="ECO:0000256" key="4">
    <source>
        <dbReference type="PROSITE-ProRule" id="PRU00834"/>
    </source>
</evidence>
<evidence type="ECO:0000256" key="2">
    <source>
        <dbReference type="ARBA" id="ARBA00022771"/>
    </source>
</evidence>
<protein>
    <recommendedName>
        <fullName evidence="7">DNL-type domain-containing protein</fullName>
    </recommendedName>
</protein>
<keyword evidence="3" id="KW-0862">Zinc</keyword>
<comment type="caution">
    <text evidence="8">The sequence shown here is derived from an EMBL/GenBank/DDBJ whole genome shotgun (WGS) entry which is preliminary data.</text>
</comment>
<gene>
    <name evidence="8" type="ORF">ACHAW5_007511</name>
</gene>
<dbReference type="InterPro" id="IPR024158">
    <property type="entry name" value="Mt_import_TIM15"/>
</dbReference>
<evidence type="ECO:0000313" key="9">
    <source>
        <dbReference type="Proteomes" id="UP001530315"/>
    </source>
</evidence>
<accession>A0ABD3NY02</accession>
<evidence type="ECO:0000313" key="8">
    <source>
        <dbReference type="EMBL" id="KAL3780482.1"/>
    </source>
</evidence>
<evidence type="ECO:0000256" key="6">
    <source>
        <dbReference type="SAM" id="SignalP"/>
    </source>
</evidence>
<dbReference type="InterPro" id="IPR007853">
    <property type="entry name" value="Znf_DNL-typ"/>
</dbReference>
<sequence>MRQALRLLILTSVAHIETSSAFLPPIADSIQSTHLVGRDCRRREIATARKSAAADDSSELEPEDTKEAGSGLIALPPIGASSFWDRPRGSDDSPDLALPEEGKIAKKKKRIIVSEHTNLVSSKFQLQYTCKVCGTRNSHSVTRMAYRNGVVIAVCKGCLSKHLIADNFGWNKYAGGFDYDNGETNIEMYMANRDLEARKNGMGGEVMNDLVKRVSRDVFDLESILYQGQGMNKSIATGTEEADQIDGGDEMSWR</sequence>
<dbReference type="AlphaFoldDB" id="A0ABD3NY02"/>
<feature type="signal peptide" evidence="6">
    <location>
        <begin position="1"/>
        <end position="21"/>
    </location>
</feature>
<evidence type="ECO:0000256" key="5">
    <source>
        <dbReference type="SAM" id="MobiDB-lite"/>
    </source>
</evidence>
<keyword evidence="6" id="KW-0732">Signal</keyword>
<organism evidence="8 9">
    <name type="scientific">Stephanodiscus triporus</name>
    <dbReference type="NCBI Taxonomy" id="2934178"/>
    <lineage>
        <taxon>Eukaryota</taxon>
        <taxon>Sar</taxon>
        <taxon>Stramenopiles</taxon>
        <taxon>Ochrophyta</taxon>
        <taxon>Bacillariophyta</taxon>
        <taxon>Coscinodiscophyceae</taxon>
        <taxon>Thalassiosirophycidae</taxon>
        <taxon>Stephanodiscales</taxon>
        <taxon>Stephanodiscaceae</taxon>
        <taxon>Stephanodiscus</taxon>
    </lineage>
</organism>
<feature type="domain" description="DNL-type" evidence="7">
    <location>
        <begin position="119"/>
        <end position="223"/>
    </location>
</feature>
<dbReference type="Pfam" id="PF05180">
    <property type="entry name" value="zf-DNL"/>
    <property type="match status" value="1"/>
</dbReference>
<evidence type="ECO:0000256" key="3">
    <source>
        <dbReference type="ARBA" id="ARBA00022833"/>
    </source>
</evidence>
<dbReference type="EMBL" id="JALLAZ020001111">
    <property type="protein sequence ID" value="KAL3780482.1"/>
    <property type="molecule type" value="Genomic_DNA"/>
</dbReference>
<proteinExistence type="predicted"/>
<name>A0ABD3NY02_9STRA</name>
<dbReference type="GO" id="GO:0008270">
    <property type="term" value="F:zinc ion binding"/>
    <property type="evidence" value="ECO:0007669"/>
    <property type="project" value="UniProtKB-KW"/>
</dbReference>
<keyword evidence="1" id="KW-0479">Metal-binding</keyword>
<evidence type="ECO:0000256" key="1">
    <source>
        <dbReference type="ARBA" id="ARBA00022723"/>
    </source>
</evidence>
<keyword evidence="2 4" id="KW-0863">Zinc-finger</keyword>
<dbReference type="Proteomes" id="UP001530315">
    <property type="component" value="Unassembled WGS sequence"/>
</dbReference>
<dbReference type="PANTHER" id="PTHR20922:SF13">
    <property type="entry name" value="DNL-TYPE ZINC FINGER PROTEIN"/>
    <property type="match status" value="1"/>
</dbReference>
<feature type="region of interest" description="Disordered" evidence="5">
    <location>
        <begin position="49"/>
        <end position="100"/>
    </location>
</feature>
<reference evidence="8 9" key="1">
    <citation type="submission" date="2024-10" db="EMBL/GenBank/DDBJ databases">
        <title>Updated reference genomes for cyclostephanoid diatoms.</title>
        <authorList>
            <person name="Roberts W.R."/>
            <person name="Alverson A.J."/>
        </authorList>
    </citation>
    <scope>NUCLEOTIDE SEQUENCE [LARGE SCALE GENOMIC DNA]</scope>
    <source>
        <strain evidence="8 9">AJA276-08</strain>
    </source>
</reference>
<evidence type="ECO:0000259" key="7">
    <source>
        <dbReference type="PROSITE" id="PS51501"/>
    </source>
</evidence>
<dbReference type="PROSITE" id="PS51501">
    <property type="entry name" value="ZF_DNL"/>
    <property type="match status" value="1"/>
</dbReference>
<keyword evidence="9" id="KW-1185">Reference proteome</keyword>
<feature type="chain" id="PRO_5044812450" description="DNL-type domain-containing protein" evidence="6">
    <location>
        <begin position="22"/>
        <end position="254"/>
    </location>
</feature>